<evidence type="ECO:0000313" key="2">
    <source>
        <dbReference type="Proteomes" id="UP000886602"/>
    </source>
</evidence>
<dbReference type="EMBL" id="JADJNC010000005">
    <property type="protein sequence ID" value="MBK7422296.1"/>
    <property type="molecule type" value="Genomic_DNA"/>
</dbReference>
<dbReference type="PANTHER" id="PTHR37319">
    <property type="entry name" value="TRANSPOSASE"/>
    <property type="match status" value="1"/>
</dbReference>
<accession>A0A9D7I6I8</accession>
<dbReference type="InterPro" id="IPR047768">
    <property type="entry name" value="Tn5p-like"/>
</dbReference>
<dbReference type="Proteomes" id="UP000886602">
    <property type="component" value="Unassembled WGS sequence"/>
</dbReference>
<dbReference type="SUPFAM" id="SSF53098">
    <property type="entry name" value="Ribonuclease H-like"/>
    <property type="match status" value="1"/>
</dbReference>
<dbReference type="AlphaFoldDB" id="A0A9D7I6I8"/>
<dbReference type="PANTHER" id="PTHR37319:SF1">
    <property type="entry name" value="TRANSPOSASE TN5 DIMERISATION DOMAIN-CONTAINING PROTEIN"/>
    <property type="match status" value="1"/>
</dbReference>
<gene>
    <name evidence="1" type="ORF">IPJ48_03915</name>
</gene>
<evidence type="ECO:0000313" key="1">
    <source>
        <dbReference type="EMBL" id="MBK7422296.1"/>
    </source>
</evidence>
<sequence length="148" mass="16182">MVSKQTVCLRQLAGSRAREVQYGRWLANDKVTPAQLIVSACARTGAIAAGRRHVLAIQDTTELNHQAHAGRVSGLGTVGNGRDVGMFLHPLLVVDASDGACLGLAHIHHWIRTGKASRLPETPDRRQESYRWLDVAEAGKNCLSKRPW</sequence>
<name>A0A9D7I6I8_9RHOO</name>
<comment type="caution">
    <text evidence="1">The sequence shown here is derived from an EMBL/GenBank/DDBJ whole genome shotgun (WGS) entry which is preliminary data.</text>
</comment>
<dbReference type="InterPro" id="IPR012337">
    <property type="entry name" value="RNaseH-like_sf"/>
</dbReference>
<protein>
    <recommendedName>
        <fullName evidence="3">Transposase</fullName>
    </recommendedName>
</protein>
<dbReference type="Gene3D" id="3.90.350.10">
    <property type="entry name" value="Transposase Inhibitor Protein From Tn5, Chain A, domain 1"/>
    <property type="match status" value="1"/>
</dbReference>
<reference evidence="1" key="1">
    <citation type="submission" date="2020-10" db="EMBL/GenBank/DDBJ databases">
        <title>Connecting structure to function with the recovery of over 1000 high-quality activated sludge metagenome-assembled genomes encoding full-length rRNA genes using long-read sequencing.</title>
        <authorList>
            <person name="Singleton C.M."/>
            <person name="Petriglieri F."/>
            <person name="Kristensen J.M."/>
            <person name="Kirkegaard R.H."/>
            <person name="Michaelsen T.Y."/>
            <person name="Andersen M.H."/>
            <person name="Karst S.M."/>
            <person name="Dueholm M.S."/>
            <person name="Nielsen P.H."/>
            <person name="Albertsen M."/>
        </authorList>
    </citation>
    <scope>NUCLEOTIDE SEQUENCE</scope>
    <source>
        <strain evidence="1">EsbW_18-Q3-R4-48_MAXAC.044</strain>
    </source>
</reference>
<evidence type="ECO:0008006" key="3">
    <source>
        <dbReference type="Google" id="ProtNLM"/>
    </source>
</evidence>
<organism evidence="1 2">
    <name type="scientific">Candidatus Propionivibrio dominans</name>
    <dbReference type="NCBI Taxonomy" id="2954373"/>
    <lineage>
        <taxon>Bacteria</taxon>
        <taxon>Pseudomonadati</taxon>
        <taxon>Pseudomonadota</taxon>
        <taxon>Betaproteobacteria</taxon>
        <taxon>Rhodocyclales</taxon>
        <taxon>Rhodocyclaceae</taxon>
        <taxon>Propionivibrio</taxon>
    </lineage>
</organism>
<proteinExistence type="predicted"/>